<feature type="chain" id="PRO_5026994100" description="DUF2946 domain-containing protein" evidence="1">
    <location>
        <begin position="30"/>
        <end position="146"/>
    </location>
</feature>
<reference evidence="2 3" key="1">
    <citation type="journal article" date="2020" name="Int. J. Syst. Evol. Microbiol.">
        <title>Paraburkholderia madseniana sp. nov., a phenolic acid-degrading bacterium isolated from acidic forest soil.</title>
        <authorList>
            <person name="Wilhelm R.C."/>
            <person name="Murphy S.J.L."/>
            <person name="Feriancek N.M."/>
            <person name="Karasz D.C."/>
            <person name="DeRito C.M."/>
            <person name="Newman J.D."/>
            <person name="Buckley D.H."/>
        </authorList>
    </citation>
    <scope>NUCLEOTIDE SEQUENCE [LARGE SCALE GENOMIC DNA]</scope>
    <source>
        <strain evidence="2 3">RP11</strain>
    </source>
</reference>
<keyword evidence="1" id="KW-0732">Signal</keyword>
<name>A0A6N6W2X0_9BURK</name>
<organism evidence="2 3">
    <name type="scientific">Paraburkholderia madseniana</name>
    <dbReference type="NCBI Taxonomy" id="2599607"/>
    <lineage>
        <taxon>Bacteria</taxon>
        <taxon>Pseudomonadati</taxon>
        <taxon>Pseudomonadota</taxon>
        <taxon>Betaproteobacteria</taxon>
        <taxon>Burkholderiales</taxon>
        <taxon>Burkholderiaceae</taxon>
        <taxon>Paraburkholderia</taxon>
    </lineage>
</organism>
<protein>
    <recommendedName>
        <fullName evidence="4">DUF2946 domain-containing protein</fullName>
    </recommendedName>
</protein>
<gene>
    <name evidence="2" type="ORF">FSO04_36770</name>
</gene>
<accession>A0A6N6W2X0</accession>
<evidence type="ECO:0000313" key="3">
    <source>
        <dbReference type="Proteomes" id="UP000463700"/>
    </source>
</evidence>
<dbReference type="AlphaFoldDB" id="A0A6N6W2X0"/>
<dbReference type="EMBL" id="VOSW01000103">
    <property type="protein sequence ID" value="KAE8755007.1"/>
    <property type="molecule type" value="Genomic_DNA"/>
</dbReference>
<proteinExistence type="predicted"/>
<evidence type="ECO:0000256" key="1">
    <source>
        <dbReference type="SAM" id="SignalP"/>
    </source>
</evidence>
<feature type="signal peptide" evidence="1">
    <location>
        <begin position="1"/>
        <end position="29"/>
    </location>
</feature>
<dbReference type="Proteomes" id="UP000463700">
    <property type="component" value="Unassembled WGS sequence"/>
</dbReference>
<comment type="caution">
    <text evidence="2">The sequence shown here is derived from an EMBL/GenBank/DDBJ whole genome shotgun (WGS) entry which is preliminary data.</text>
</comment>
<evidence type="ECO:0000313" key="2">
    <source>
        <dbReference type="EMBL" id="KAE8755007.1"/>
    </source>
</evidence>
<sequence length="146" mass="15092">MLDSVPMSYWRKLFLVVLLALSLPVQSFAAVSMKCESSHVGGEGVSMLHENAGEATHQHDHAAMMADSANDIAGAHSQNDSHPGGAHHAHACSTCASCCFGGGLPVAPVAAISADAVHFAVPLAPSVRVASFLTDGIERPPRISLV</sequence>
<evidence type="ECO:0008006" key="4">
    <source>
        <dbReference type="Google" id="ProtNLM"/>
    </source>
</evidence>